<name>A0AAD4I402_9PEZI</name>
<reference evidence="2" key="1">
    <citation type="submission" date="2023-02" db="EMBL/GenBank/DDBJ databases">
        <authorList>
            <person name="Palmer J.M."/>
        </authorList>
    </citation>
    <scope>NUCLEOTIDE SEQUENCE</scope>
    <source>
        <strain evidence="2">FW57</strain>
    </source>
</reference>
<evidence type="ECO:0000313" key="3">
    <source>
        <dbReference type="Proteomes" id="UP001197093"/>
    </source>
</evidence>
<sequence length="219" mass="26264">MSESVKWISDDLQYHKEDKWGWIIYRTTYNDDAAWELFKDRINKWTRIDDPDAPPAVLRGMDWTFISDRSTLDGASREQLRERFRAWRKTAVQAENPRRDPAVTFMSGRYRFFLQVDEESLQSVVEGDGNVLDGSWVNLVRCDDEMDEYIQSVEEDKERDIREPWDQEDEELGTPPKPEDEWWMMVSTDMIGAEFYTIMVPPLEIWWIYYREPPEVLWS</sequence>
<proteinExistence type="predicted"/>
<feature type="region of interest" description="Disordered" evidence="1">
    <location>
        <begin position="155"/>
        <end position="179"/>
    </location>
</feature>
<accession>A0AAD4I402</accession>
<protein>
    <submittedName>
        <fullName evidence="2">Uncharacterized protein</fullName>
    </submittedName>
</protein>
<evidence type="ECO:0000256" key="1">
    <source>
        <dbReference type="SAM" id="MobiDB-lite"/>
    </source>
</evidence>
<keyword evidence="3" id="KW-1185">Reference proteome</keyword>
<dbReference type="AlphaFoldDB" id="A0AAD4I402"/>
<dbReference type="Proteomes" id="UP001197093">
    <property type="component" value="Unassembled WGS sequence"/>
</dbReference>
<comment type="caution">
    <text evidence="2">The sequence shown here is derived from an EMBL/GenBank/DDBJ whole genome shotgun (WGS) entry which is preliminary data.</text>
</comment>
<organism evidence="2 3">
    <name type="scientific">Staphylotrichum longicolle</name>
    <dbReference type="NCBI Taxonomy" id="669026"/>
    <lineage>
        <taxon>Eukaryota</taxon>
        <taxon>Fungi</taxon>
        <taxon>Dikarya</taxon>
        <taxon>Ascomycota</taxon>
        <taxon>Pezizomycotina</taxon>
        <taxon>Sordariomycetes</taxon>
        <taxon>Sordariomycetidae</taxon>
        <taxon>Sordariales</taxon>
        <taxon>Chaetomiaceae</taxon>
        <taxon>Staphylotrichum</taxon>
    </lineage>
</organism>
<feature type="compositionally biased region" description="Basic and acidic residues" evidence="1">
    <location>
        <begin position="155"/>
        <end position="165"/>
    </location>
</feature>
<gene>
    <name evidence="2" type="ORF">NEMBOFW57_004266</name>
</gene>
<evidence type="ECO:0000313" key="2">
    <source>
        <dbReference type="EMBL" id="KAG7294196.1"/>
    </source>
</evidence>
<dbReference type="EMBL" id="JAHCVI010000001">
    <property type="protein sequence ID" value="KAG7294196.1"/>
    <property type="molecule type" value="Genomic_DNA"/>
</dbReference>